<protein>
    <recommendedName>
        <fullName evidence="4">Immunity protein 17</fullName>
    </recommendedName>
</protein>
<keyword evidence="1" id="KW-0812">Transmembrane</keyword>
<keyword evidence="1" id="KW-1133">Transmembrane helix</keyword>
<evidence type="ECO:0000256" key="1">
    <source>
        <dbReference type="SAM" id="Phobius"/>
    </source>
</evidence>
<evidence type="ECO:0000313" key="3">
    <source>
        <dbReference type="Proteomes" id="UP001597049"/>
    </source>
</evidence>
<dbReference type="Proteomes" id="UP001597049">
    <property type="component" value="Unassembled WGS sequence"/>
</dbReference>
<dbReference type="EMBL" id="JBHTIV010000002">
    <property type="protein sequence ID" value="MFD0931134.1"/>
    <property type="molecule type" value="Genomic_DNA"/>
</dbReference>
<name>A0ABW3GKJ2_9FLAO</name>
<dbReference type="RefSeq" id="WP_379656473.1">
    <property type="nucleotide sequence ID" value="NZ_JBHTIV010000002.1"/>
</dbReference>
<proteinExistence type="predicted"/>
<sequence length="72" mass="8370">MAKVLALALLIFIGATFLFWKALHVYYKNEFGKKTWKLGGGRVYFWQSALFVGTATTFLTMYILKWTHVLTF</sequence>
<feature type="transmembrane region" description="Helical" evidence="1">
    <location>
        <begin position="43"/>
        <end position="64"/>
    </location>
</feature>
<evidence type="ECO:0008006" key="4">
    <source>
        <dbReference type="Google" id="ProtNLM"/>
    </source>
</evidence>
<evidence type="ECO:0000313" key="2">
    <source>
        <dbReference type="EMBL" id="MFD0931134.1"/>
    </source>
</evidence>
<organism evidence="2 3">
    <name type="scientific">Psychroflexus salinarum</name>
    <dbReference type="NCBI Taxonomy" id="546024"/>
    <lineage>
        <taxon>Bacteria</taxon>
        <taxon>Pseudomonadati</taxon>
        <taxon>Bacteroidota</taxon>
        <taxon>Flavobacteriia</taxon>
        <taxon>Flavobacteriales</taxon>
        <taxon>Flavobacteriaceae</taxon>
        <taxon>Psychroflexus</taxon>
    </lineage>
</organism>
<reference evidence="3" key="1">
    <citation type="journal article" date="2019" name="Int. J. Syst. Evol. Microbiol.">
        <title>The Global Catalogue of Microorganisms (GCM) 10K type strain sequencing project: providing services to taxonomists for standard genome sequencing and annotation.</title>
        <authorList>
            <consortium name="The Broad Institute Genomics Platform"/>
            <consortium name="The Broad Institute Genome Sequencing Center for Infectious Disease"/>
            <person name="Wu L."/>
            <person name="Ma J."/>
        </authorList>
    </citation>
    <scope>NUCLEOTIDE SEQUENCE [LARGE SCALE GENOMIC DNA]</scope>
    <source>
        <strain evidence="3">CCUG 56752</strain>
    </source>
</reference>
<gene>
    <name evidence="2" type="ORF">ACFQ0R_00835</name>
</gene>
<comment type="caution">
    <text evidence="2">The sequence shown here is derived from an EMBL/GenBank/DDBJ whole genome shotgun (WGS) entry which is preliminary data.</text>
</comment>
<keyword evidence="1" id="KW-0472">Membrane</keyword>
<feature type="transmembrane region" description="Helical" evidence="1">
    <location>
        <begin position="6"/>
        <end position="23"/>
    </location>
</feature>
<accession>A0ABW3GKJ2</accession>
<keyword evidence="3" id="KW-1185">Reference proteome</keyword>